<evidence type="ECO:0000313" key="2">
    <source>
        <dbReference type="EMBL" id="SDO90705.1"/>
    </source>
</evidence>
<reference evidence="3" key="1">
    <citation type="submission" date="2016-10" db="EMBL/GenBank/DDBJ databases">
        <authorList>
            <person name="Varghese N."/>
            <person name="Submissions S."/>
        </authorList>
    </citation>
    <scope>NUCLEOTIDE SEQUENCE [LARGE SCALE GENOMIC DNA]</scope>
    <source>
        <strain evidence="3">DSM 46732</strain>
    </source>
</reference>
<feature type="region of interest" description="Disordered" evidence="1">
    <location>
        <begin position="95"/>
        <end position="120"/>
    </location>
</feature>
<name>A0A1H0NE56_9ACTN</name>
<protein>
    <submittedName>
        <fullName evidence="2">Uncharacterized protein</fullName>
    </submittedName>
</protein>
<evidence type="ECO:0000256" key="1">
    <source>
        <dbReference type="SAM" id="MobiDB-lite"/>
    </source>
</evidence>
<dbReference type="EMBL" id="FNJR01000001">
    <property type="protein sequence ID" value="SDO90705.1"/>
    <property type="molecule type" value="Genomic_DNA"/>
</dbReference>
<dbReference type="Gene3D" id="6.10.180.30">
    <property type="match status" value="1"/>
</dbReference>
<feature type="compositionally biased region" description="Basic and acidic residues" evidence="1">
    <location>
        <begin position="95"/>
        <end position="111"/>
    </location>
</feature>
<accession>A0A1H0NE56</accession>
<dbReference type="STRING" id="405564.SAMN04487905_10193"/>
<evidence type="ECO:0000313" key="3">
    <source>
        <dbReference type="Proteomes" id="UP000199497"/>
    </source>
</evidence>
<sequence length="120" mass="13059">MFAVAMFLLLLFFGVEKWILWTIGVLTVVSLAAEVGREVMARSVESLKTDSFVSPDTLARAKNAVGALDGSVAHTASLYEFTEHALRGEVERLEAEHNGGSRFPKRDDESRTGSASKRSG</sequence>
<proteinExistence type="predicted"/>
<dbReference type="AlphaFoldDB" id="A0A1H0NE56"/>
<gene>
    <name evidence="2" type="ORF">SAMN04487905_10193</name>
</gene>
<organism evidence="2 3">
    <name type="scientific">Actinopolyspora xinjiangensis</name>
    <dbReference type="NCBI Taxonomy" id="405564"/>
    <lineage>
        <taxon>Bacteria</taxon>
        <taxon>Bacillati</taxon>
        <taxon>Actinomycetota</taxon>
        <taxon>Actinomycetes</taxon>
        <taxon>Actinopolysporales</taxon>
        <taxon>Actinopolysporaceae</taxon>
        <taxon>Actinopolyspora</taxon>
    </lineage>
</organism>
<keyword evidence="3" id="KW-1185">Reference proteome</keyword>
<dbReference type="Proteomes" id="UP000199497">
    <property type="component" value="Unassembled WGS sequence"/>
</dbReference>